<protein>
    <submittedName>
        <fullName evidence="3">DEAD/DEAH box helicase</fullName>
    </submittedName>
</protein>
<dbReference type="Gene3D" id="3.40.50.300">
    <property type="entry name" value="P-loop containing nucleotide triphosphate hydrolases"/>
    <property type="match status" value="2"/>
</dbReference>
<dbReference type="InterPro" id="IPR027417">
    <property type="entry name" value="P-loop_NTPase"/>
</dbReference>
<feature type="region of interest" description="Disordered" evidence="1">
    <location>
        <begin position="443"/>
        <end position="463"/>
    </location>
</feature>
<name>A0A2W5DEN9_9BURK</name>
<evidence type="ECO:0000259" key="2">
    <source>
        <dbReference type="PROSITE" id="PS51194"/>
    </source>
</evidence>
<dbReference type="InterPro" id="IPR001650">
    <property type="entry name" value="Helicase_C-like"/>
</dbReference>
<keyword evidence="3" id="KW-0547">Nucleotide-binding</keyword>
<dbReference type="Proteomes" id="UP000249633">
    <property type="component" value="Unassembled WGS sequence"/>
</dbReference>
<gene>
    <name evidence="3" type="ORF">DI603_18080</name>
</gene>
<accession>A0A2W5DEN9</accession>
<sequence length="1669" mass="184973">MATNATEAKSLWLPGFGPDDETHFPDLFDEPAPAVVEPPAQEPATAVSQPEAVPVRRWKPSLVRTAANADRAITWPAWNDDALEALTGPVSKFEANLQAIAVLRELAGAQSEPTGEQRAALLQFTGWGGIPASFNLEQRDDAWKQRAQHLTTVLDAGELEAAKASVNTSHYTDPALIRWIWQAIEKLGFRGGRVLEPSAGIGHFIGGMPPRLASPSRWTAIELDPTAGAILRALYAPLGVDVRVQATETAALADDAFDLVVTNVPFGNFQVSDGRNRPYSHFNIHNWFVGKALDLVVPGGLVCVITSSYLMDDYDGAARAYVASRADLLAAFRLPQGAFERLGGTAVQTDLLLLRRHDAEAAEREEPAWLELAYVGDQLRHPRCLDRYMRINSWYCSRPEFVLGRIDKVSNGYSPVPTAVLDGDLAQALQSVMHLVPADAYQGRPAQASEETNAANATPAPDGARPGSFVLSAGRIHSVEQGQLVDVHDRLNATVRLRISGLCEIRDRARTLLAAQLGDTSDADLAAKRLSLNLAYDRFVAKHGYLSNRANALAFRRDPDYPLLLSLERYDDEEDKATKADIFHRRTVSRIEEPAHAESPDEALALCMQWKGRVDAGYMARLLQAEPADVVAELQQKGLVYLDPDSEAYETADAYLSGDVKRKLKAAAAGGTAFEANVLALEKVIPEDLPPASIEPRLGAVWIPADVIEAFMVQVLGLESATVRYLAVAGTWSVKADQWAVNRNLTCTQEFGIQRMDAVELIQHALNVQTPTVRDPHPEKDGAYVVNKEQTLAAREKLGALKDRFAAWAYEEVPRRERLCRIYNDTFNCLRQRAFDGSHLKLPGFSHCFELHPSQLNAIWRIVQSGNTGLFHAVGAGKTAIMVASSMELRRLGLARKPAHVVPNHMLEQYTAEFVRLYPFASVLMATKEDLAGDRRREFVSRIATGDWDAVILTHSTFELLPMSREFTVGHIKAIIRELELAVRATKADDRSNRIIKQLERMKKVWKVRLERLDNQERKDDFLSWEALGIDYLFTDEAHLHKNLWRHTKMARIAGLPLSNSQRAFDLYLKTRYTMSLHRGPARGVVLATATPVANSMAEIHTFQRYLQPHTLRALGLEQFDAWAATFGETVTALEIAPDGSGYRLNTRFARFINVPDLMGVFCDVSDIRTKEMLKLPVPALKGDKPRTVTCKPSEALKAFVKTLVKRAELLKTTRIDPRVDNMLKITSEGRKAALDMRLVFEGATRDVNGKVAQCAAEVHRIWQLTASLKRAQLVFCDLSTPRVDAGFSVYDELKALLIELGMPEEQIAFVHDAETDAQKARLFRSVREGKVRVLLGSTPKMGIGTNVQKRLVALHELDCPWRPCDVEQREGRILRQGNECDEVEIIRYVTEGSFDAYSWQTVLTKSKFIAQVMSGDKGLRSVEDVELATLSYAEVKALASGNPMVIEKAGVDAEIARHSSLFSVWRNQRYGHESETSNLPMRIKSMETLVTALRADEAAALAALADGPVVVINGRSLRDREELGDVLRALVRNARASLTGKASEERLGQVGSLQLFLFSGREAEDVHLYLQGQAVHDCKAYQTGPALAAELISVLNGTVGRAADADHRLASMRQRLVDLREELTRPFEHEDRLTSLLARQRELARELDIDKDEVGSQAVEADEQALAA</sequence>
<evidence type="ECO:0000313" key="3">
    <source>
        <dbReference type="EMBL" id="PZP28873.1"/>
    </source>
</evidence>
<keyword evidence="3" id="KW-0347">Helicase</keyword>
<keyword evidence="3" id="KW-0378">Hydrolase</keyword>
<dbReference type="EMBL" id="QFOD01000020">
    <property type="protein sequence ID" value="PZP28873.1"/>
    <property type="molecule type" value="Genomic_DNA"/>
</dbReference>
<feature type="domain" description="Helicase C-terminal" evidence="2">
    <location>
        <begin position="1264"/>
        <end position="1434"/>
    </location>
</feature>
<keyword evidence="3" id="KW-0067">ATP-binding</keyword>
<reference evidence="3 4" key="1">
    <citation type="submission" date="2017-08" db="EMBL/GenBank/DDBJ databases">
        <title>Infants hospitalized years apart are colonized by the same room-sourced microbial strains.</title>
        <authorList>
            <person name="Brooks B."/>
            <person name="Olm M.R."/>
            <person name="Firek B.A."/>
            <person name="Baker R."/>
            <person name="Thomas B.C."/>
            <person name="Morowitz M.J."/>
            <person name="Banfield J.F."/>
        </authorList>
    </citation>
    <scope>NUCLEOTIDE SEQUENCE [LARGE SCALE GENOMIC DNA]</scope>
    <source>
        <strain evidence="3">S2_012_000_R2_81</strain>
    </source>
</reference>
<dbReference type="PANTHER" id="PTHR41313">
    <property type="entry name" value="ADENINE-SPECIFIC METHYLTRANSFERASE"/>
    <property type="match status" value="1"/>
</dbReference>
<dbReference type="SUPFAM" id="SSF53335">
    <property type="entry name" value="S-adenosyl-L-methionine-dependent methyltransferases"/>
    <property type="match status" value="1"/>
</dbReference>
<organism evidence="3 4">
    <name type="scientific">Roseateles depolymerans</name>
    <dbReference type="NCBI Taxonomy" id="76731"/>
    <lineage>
        <taxon>Bacteria</taxon>
        <taxon>Pseudomonadati</taxon>
        <taxon>Pseudomonadota</taxon>
        <taxon>Betaproteobacteria</taxon>
        <taxon>Burkholderiales</taxon>
        <taxon>Sphaerotilaceae</taxon>
        <taxon>Roseateles</taxon>
    </lineage>
</organism>
<evidence type="ECO:0000313" key="4">
    <source>
        <dbReference type="Proteomes" id="UP000249633"/>
    </source>
</evidence>
<dbReference type="InterPro" id="IPR029063">
    <property type="entry name" value="SAM-dependent_MTases_sf"/>
</dbReference>
<evidence type="ECO:0000256" key="1">
    <source>
        <dbReference type="SAM" id="MobiDB-lite"/>
    </source>
</evidence>
<dbReference type="PANTHER" id="PTHR41313:SF1">
    <property type="entry name" value="DNA METHYLASE ADENINE-SPECIFIC DOMAIN-CONTAINING PROTEIN"/>
    <property type="match status" value="1"/>
</dbReference>
<dbReference type="GO" id="GO:0004386">
    <property type="term" value="F:helicase activity"/>
    <property type="evidence" value="ECO:0007669"/>
    <property type="project" value="UniProtKB-KW"/>
</dbReference>
<dbReference type="PROSITE" id="PS51194">
    <property type="entry name" value="HELICASE_CTER"/>
    <property type="match status" value="1"/>
</dbReference>
<dbReference type="SUPFAM" id="SSF52540">
    <property type="entry name" value="P-loop containing nucleoside triphosphate hydrolases"/>
    <property type="match status" value="2"/>
</dbReference>
<comment type="caution">
    <text evidence="3">The sequence shown here is derived from an EMBL/GenBank/DDBJ whole genome shotgun (WGS) entry which is preliminary data.</text>
</comment>
<dbReference type="InterPro" id="IPR014001">
    <property type="entry name" value="Helicase_ATP-bd"/>
</dbReference>
<dbReference type="SMART" id="SM00487">
    <property type="entry name" value="DEXDc"/>
    <property type="match status" value="1"/>
</dbReference>
<proteinExistence type="predicted"/>
<dbReference type="InterPro" id="IPR052933">
    <property type="entry name" value="DNA_Protect_Modify"/>
</dbReference>
<dbReference type="Gene3D" id="3.40.50.150">
    <property type="entry name" value="Vaccinia Virus protein VP39"/>
    <property type="match status" value="1"/>
</dbReference>